<dbReference type="STRING" id="766136.BHF68_00205"/>
<proteinExistence type="predicted"/>
<comment type="caution">
    <text evidence="2">The sequence shown here is derived from an EMBL/GenBank/DDBJ whole genome shotgun (WGS) entry which is preliminary data.</text>
</comment>
<dbReference type="InterPro" id="IPR003594">
    <property type="entry name" value="HATPase_dom"/>
</dbReference>
<dbReference type="Proteomes" id="UP000094296">
    <property type="component" value="Unassembled WGS sequence"/>
</dbReference>
<dbReference type="OrthoDB" id="2883129at2"/>
<gene>
    <name evidence="2" type="ORF">BHF68_00205</name>
</gene>
<name>A0A1E5G4P3_9FIRM</name>
<evidence type="ECO:0000259" key="1">
    <source>
        <dbReference type="Pfam" id="PF13581"/>
    </source>
</evidence>
<reference evidence="2 3" key="1">
    <citation type="submission" date="2016-09" db="EMBL/GenBank/DDBJ databases">
        <title>Draft genome sequence for the type strain of Desulfuribacillus alkaliarsenatis AHT28, an obligately anaerobic, sulfidogenic bacterium isolated from Russian soda lake sediments.</title>
        <authorList>
            <person name="Abin C.A."/>
            <person name="Hollibaugh J.T."/>
        </authorList>
    </citation>
    <scope>NUCLEOTIDE SEQUENCE [LARGE SCALE GENOMIC DNA]</scope>
    <source>
        <strain evidence="2 3">AHT28</strain>
    </source>
</reference>
<keyword evidence="3" id="KW-1185">Reference proteome</keyword>
<sequence>MEYINSLVMTDNHIIVNDIVINLNKVEASFTKEMESSFKAIKQTVEQANDFLRLHLNSVCLNLWCFEEMLANAIEHGNSFSANKKAFVEVKIIDNFIVFIITDEGEGFDWRKQMAFKSCLLADNERGRGVVMSKMLSTGMTYNEKGNQVIIIYNISQV</sequence>
<dbReference type="RefSeq" id="WP_069641642.1">
    <property type="nucleotide sequence ID" value="NZ_MIJE01000001.1"/>
</dbReference>
<dbReference type="EMBL" id="MIJE01000001">
    <property type="protein sequence ID" value="OEF98150.1"/>
    <property type="molecule type" value="Genomic_DNA"/>
</dbReference>
<dbReference type="Gene3D" id="3.30.565.10">
    <property type="entry name" value="Histidine kinase-like ATPase, C-terminal domain"/>
    <property type="match status" value="1"/>
</dbReference>
<protein>
    <recommendedName>
        <fullName evidence="1">Histidine kinase/HSP90-like ATPase domain-containing protein</fullName>
    </recommendedName>
</protein>
<dbReference type="AlphaFoldDB" id="A0A1E5G4P3"/>
<evidence type="ECO:0000313" key="3">
    <source>
        <dbReference type="Proteomes" id="UP000094296"/>
    </source>
</evidence>
<dbReference type="CDD" id="cd16936">
    <property type="entry name" value="HATPase_RsbW-like"/>
    <property type="match status" value="1"/>
</dbReference>
<organism evidence="2 3">
    <name type="scientific">Desulfuribacillus alkaliarsenatis</name>
    <dbReference type="NCBI Taxonomy" id="766136"/>
    <lineage>
        <taxon>Bacteria</taxon>
        <taxon>Bacillati</taxon>
        <taxon>Bacillota</taxon>
        <taxon>Desulfuribacillia</taxon>
        <taxon>Desulfuribacillales</taxon>
        <taxon>Desulfuribacillaceae</taxon>
        <taxon>Desulfuribacillus</taxon>
    </lineage>
</organism>
<dbReference type="SUPFAM" id="SSF55874">
    <property type="entry name" value="ATPase domain of HSP90 chaperone/DNA topoisomerase II/histidine kinase"/>
    <property type="match status" value="1"/>
</dbReference>
<feature type="domain" description="Histidine kinase/HSP90-like ATPase" evidence="1">
    <location>
        <begin position="65"/>
        <end position="152"/>
    </location>
</feature>
<dbReference type="Pfam" id="PF13581">
    <property type="entry name" value="HATPase_c_2"/>
    <property type="match status" value="1"/>
</dbReference>
<accession>A0A1E5G4P3</accession>
<dbReference type="InterPro" id="IPR036890">
    <property type="entry name" value="HATPase_C_sf"/>
</dbReference>
<evidence type="ECO:0000313" key="2">
    <source>
        <dbReference type="EMBL" id="OEF98150.1"/>
    </source>
</evidence>